<sequence>MAKHLPVVLLAVAALVALAAADPAPPREGGDVHAVERRGLRHFFKEAKGKMRHFGGNMIKLKGCLRRMPGLPRTALHIAENCALSAFGGVPAVAACVAVSGAVPAARATSHLVVCMG</sequence>
<dbReference type="KEGG" id="tpal:117641311"/>
<dbReference type="RefSeq" id="XP_034234415.1">
    <property type="nucleotide sequence ID" value="XM_034378524.1"/>
</dbReference>
<dbReference type="AlphaFoldDB" id="A0A6P8YC78"/>
<organism evidence="3">
    <name type="scientific">Thrips palmi</name>
    <name type="common">Melon thrips</name>
    <dbReference type="NCBI Taxonomy" id="161013"/>
    <lineage>
        <taxon>Eukaryota</taxon>
        <taxon>Metazoa</taxon>
        <taxon>Ecdysozoa</taxon>
        <taxon>Arthropoda</taxon>
        <taxon>Hexapoda</taxon>
        <taxon>Insecta</taxon>
        <taxon>Pterygota</taxon>
        <taxon>Neoptera</taxon>
        <taxon>Paraneoptera</taxon>
        <taxon>Thysanoptera</taxon>
        <taxon>Terebrantia</taxon>
        <taxon>Thripoidea</taxon>
        <taxon>Thripidae</taxon>
        <taxon>Thrips</taxon>
    </lineage>
</organism>
<reference evidence="3" key="1">
    <citation type="submission" date="2025-08" db="UniProtKB">
        <authorList>
            <consortium name="RefSeq"/>
        </authorList>
    </citation>
    <scope>IDENTIFICATION</scope>
    <source>
        <tissue evidence="3">Total insect</tissue>
    </source>
</reference>
<dbReference type="Proteomes" id="UP000515158">
    <property type="component" value="Unplaced"/>
</dbReference>
<feature type="signal peptide" evidence="1">
    <location>
        <begin position="1"/>
        <end position="21"/>
    </location>
</feature>
<evidence type="ECO:0000313" key="2">
    <source>
        <dbReference type="Proteomes" id="UP000515158"/>
    </source>
</evidence>
<keyword evidence="1" id="KW-0732">Signal</keyword>
<gene>
    <name evidence="3" type="primary">LOC117641311</name>
</gene>
<dbReference type="GeneID" id="117641311"/>
<evidence type="ECO:0000256" key="1">
    <source>
        <dbReference type="SAM" id="SignalP"/>
    </source>
</evidence>
<proteinExistence type="predicted"/>
<evidence type="ECO:0000313" key="3">
    <source>
        <dbReference type="RefSeq" id="XP_034234415.1"/>
    </source>
</evidence>
<keyword evidence="2" id="KW-1185">Reference proteome</keyword>
<name>A0A6P8YC78_THRPL</name>
<feature type="chain" id="PRO_5027799211" evidence="1">
    <location>
        <begin position="22"/>
        <end position="117"/>
    </location>
</feature>
<dbReference type="InParanoid" id="A0A6P8YC78"/>
<accession>A0A6P8YC78</accession>
<protein>
    <submittedName>
        <fullName evidence="3">Uncharacterized protein LOC117641311</fullName>
    </submittedName>
</protein>